<keyword evidence="3" id="KW-0597">Phosphoprotein</keyword>
<protein>
    <recommendedName>
        <fullName evidence="16">GGDEF domain-containing protein</fullName>
    </recommendedName>
</protein>
<feature type="domain" description="PAS" evidence="10">
    <location>
        <begin position="399"/>
        <end position="469"/>
    </location>
</feature>
<feature type="transmembrane region" description="Helical" evidence="9">
    <location>
        <begin position="330"/>
        <end position="352"/>
    </location>
</feature>
<dbReference type="Pfam" id="PF00990">
    <property type="entry name" value="GGDEF"/>
    <property type="match status" value="1"/>
</dbReference>
<dbReference type="EMBL" id="QKRX01000006">
    <property type="protein sequence ID" value="RAU17993.1"/>
    <property type="molecule type" value="Genomic_DNA"/>
</dbReference>
<dbReference type="GO" id="GO:0000160">
    <property type="term" value="P:phosphorelay signal transduction system"/>
    <property type="evidence" value="ECO:0007669"/>
    <property type="project" value="UniProtKB-KW"/>
</dbReference>
<keyword evidence="2" id="KW-1003">Cell membrane</keyword>
<dbReference type="NCBIfam" id="TIGR00254">
    <property type="entry name" value="GGDEF"/>
    <property type="match status" value="1"/>
</dbReference>
<dbReference type="Pfam" id="PF00563">
    <property type="entry name" value="EAL"/>
    <property type="match status" value="1"/>
</dbReference>
<dbReference type="GO" id="GO:0005524">
    <property type="term" value="F:ATP binding"/>
    <property type="evidence" value="ECO:0007669"/>
    <property type="project" value="UniProtKB-KW"/>
</dbReference>
<dbReference type="Gene3D" id="3.30.450.20">
    <property type="entry name" value="PAS domain"/>
    <property type="match status" value="1"/>
</dbReference>
<gene>
    <name evidence="14" type="ORF">DN062_09380</name>
</gene>
<accession>A0A364NLM1</accession>
<evidence type="ECO:0000256" key="1">
    <source>
        <dbReference type="ARBA" id="ARBA00004429"/>
    </source>
</evidence>
<comment type="subcellular location">
    <subcellularLocation>
        <location evidence="1">Cell inner membrane</location>
        <topology evidence="1">Multi-pass membrane protein</topology>
    </subcellularLocation>
</comment>
<keyword evidence="9" id="KW-0472">Membrane</keyword>
<dbReference type="Gene3D" id="3.30.70.270">
    <property type="match status" value="1"/>
</dbReference>
<sequence length="954" mass="108235">MGKGVLLHSSHLVNRRFEHTLPKVQLFSFFFTSACFKQEAHFMSQNNSPTKHAEQPSTHKDLKYSTRLVLIFGLISIFAFGLSAAFSFRSAEKQLEQEVQKSLEQKHRSIASTLNNRLDLLNAYLKGTTSNLAILSESADNHTFESMIDNMAHLFQDSETGSVLDIFFLVSTEKEVLLNASHPNYRLETFIDQLKSPIHHTHQWHLIPNDEFSVIIKAAPIFDPLTIDLKGYIYVGLALHANHPLMLYLLEQTQTKHLSLRTQQGYLLSSPMDKADTFYAFETLTVGHHTHANDSCYLFHDQLHLKNLDADIWLDIAVDKSHFQVADREYWESFMLLSGGFIFLLTMTGWLFQTNNQRAINYLIAYIERIQRGGHGLTFKSTGIYEYNKIGAAIRNMFADLHIAATVFESSEGMIVTDRHKKILRVNQAFVQITGFEAAEVIGQSIEVIYPHHVYSSVYDQLNEAMNEGKAWQGEIWSTRKQGEEYLLWINVSSVENKVDHSVLNFVVTLSDITQRKESENRIKQLAFYDQLTHLPNRQLLMDRVKQALLNSQRKHSIGALLYIDLDDFKTLNDTRGHHAGDQLLKMVSERLINCVRKTDTVSRIGGDEFIILLEELGNCRDTASNMADLVSQKILSKLSQPFWFDGIEHFNTLSIGITLFDQDNAGIDDVFAQADLAMYQAKAAGRNTHRFFNPDMQARVHEHASLANDIRQGIQRGEFTLAYQIQVNHLGRMLGAEALLRWQHPERGNVSPVDFIPVAEKTGLILPLGEWVLHTACQQLAEWQLSPTTEHLTLAINISAKQLHQPEFVSQVVGIVEQYQINPKRMKLEITESMLLVDIEDTVDKMVQLQALGISFSLDDFGTGYSSLMYLKRLPIDQLKIDKSFVKDMLTNLQDSDIARTVVSLANSMSLSVIAEGVETDDQRSLLASYGCLAYQGYLFGKPVSADQLIKSA</sequence>
<evidence type="ECO:0000256" key="7">
    <source>
        <dbReference type="ARBA" id="ARBA00022840"/>
    </source>
</evidence>
<dbReference type="InterPro" id="IPR043128">
    <property type="entry name" value="Rev_trsase/Diguanyl_cyclase"/>
</dbReference>
<dbReference type="InterPro" id="IPR015387">
    <property type="entry name" value="LuxQ-periplasm_dom"/>
</dbReference>
<dbReference type="AlphaFoldDB" id="A0A364NLM1"/>
<feature type="transmembrane region" description="Helical" evidence="9">
    <location>
        <begin position="68"/>
        <end position="88"/>
    </location>
</feature>
<keyword evidence="15" id="KW-1185">Reference proteome</keyword>
<feature type="domain" description="PAC" evidence="11">
    <location>
        <begin position="472"/>
        <end position="525"/>
    </location>
</feature>
<dbReference type="PROSITE" id="PS50112">
    <property type="entry name" value="PAS"/>
    <property type="match status" value="1"/>
</dbReference>
<feature type="domain" description="GGDEF" evidence="13">
    <location>
        <begin position="557"/>
        <end position="695"/>
    </location>
</feature>
<evidence type="ECO:0000313" key="14">
    <source>
        <dbReference type="EMBL" id="RAU17993.1"/>
    </source>
</evidence>
<keyword evidence="4" id="KW-0808">Transferase</keyword>
<keyword evidence="9" id="KW-1133">Transmembrane helix</keyword>
<proteinExistence type="predicted"/>
<dbReference type="InterPro" id="IPR001633">
    <property type="entry name" value="EAL_dom"/>
</dbReference>
<dbReference type="GO" id="GO:0016791">
    <property type="term" value="F:phosphatase activity"/>
    <property type="evidence" value="ECO:0007669"/>
    <property type="project" value="InterPro"/>
</dbReference>
<dbReference type="InterPro" id="IPR000014">
    <property type="entry name" value="PAS"/>
</dbReference>
<dbReference type="SMART" id="SM00267">
    <property type="entry name" value="GGDEF"/>
    <property type="match status" value="1"/>
</dbReference>
<dbReference type="PROSITE" id="PS50887">
    <property type="entry name" value="GGDEF"/>
    <property type="match status" value="1"/>
</dbReference>
<dbReference type="SUPFAM" id="SSF141868">
    <property type="entry name" value="EAL domain-like"/>
    <property type="match status" value="1"/>
</dbReference>
<reference evidence="14 15" key="1">
    <citation type="submission" date="2018-06" db="EMBL/GenBank/DDBJ databases">
        <title>Nitrincola tibetense sp. nov., isolated from Lake XuguoCo on Tibetan Plateau.</title>
        <authorList>
            <person name="Xing P."/>
        </authorList>
    </citation>
    <scope>NUCLEOTIDE SEQUENCE [LARGE SCALE GENOMIC DNA]</scope>
    <source>
        <strain evidence="15">xg18</strain>
    </source>
</reference>
<evidence type="ECO:0000259" key="10">
    <source>
        <dbReference type="PROSITE" id="PS50112"/>
    </source>
</evidence>
<dbReference type="OrthoDB" id="9804951at2"/>
<dbReference type="InterPro" id="IPR052155">
    <property type="entry name" value="Biofilm_reg_signaling"/>
</dbReference>
<dbReference type="SUPFAM" id="SSF55073">
    <property type="entry name" value="Nucleotide cyclase"/>
    <property type="match status" value="1"/>
</dbReference>
<evidence type="ECO:0000259" key="11">
    <source>
        <dbReference type="PROSITE" id="PS50113"/>
    </source>
</evidence>
<organism evidence="14 15">
    <name type="scientific">Nitrincola tibetensis</name>
    <dbReference type="NCBI Taxonomy" id="2219697"/>
    <lineage>
        <taxon>Bacteria</taxon>
        <taxon>Pseudomonadati</taxon>
        <taxon>Pseudomonadota</taxon>
        <taxon>Gammaproteobacteria</taxon>
        <taxon>Oceanospirillales</taxon>
        <taxon>Oceanospirillaceae</taxon>
        <taxon>Nitrincola</taxon>
    </lineage>
</organism>
<dbReference type="SUPFAM" id="SSF103190">
    <property type="entry name" value="Sensory domain-like"/>
    <property type="match status" value="1"/>
</dbReference>
<evidence type="ECO:0000256" key="8">
    <source>
        <dbReference type="ARBA" id="ARBA00023012"/>
    </source>
</evidence>
<dbReference type="Pfam" id="PF13426">
    <property type="entry name" value="PAS_9"/>
    <property type="match status" value="1"/>
</dbReference>
<keyword evidence="6" id="KW-0418">Kinase</keyword>
<dbReference type="GO" id="GO:0004673">
    <property type="term" value="F:protein histidine kinase activity"/>
    <property type="evidence" value="ECO:0007669"/>
    <property type="project" value="InterPro"/>
</dbReference>
<dbReference type="Proteomes" id="UP000250744">
    <property type="component" value="Unassembled WGS sequence"/>
</dbReference>
<dbReference type="NCBIfam" id="TIGR00229">
    <property type="entry name" value="sensory_box"/>
    <property type="match status" value="1"/>
</dbReference>
<dbReference type="Pfam" id="PF09308">
    <property type="entry name" value="LuxQ-periplasm"/>
    <property type="match status" value="1"/>
</dbReference>
<evidence type="ECO:0000256" key="4">
    <source>
        <dbReference type="ARBA" id="ARBA00022679"/>
    </source>
</evidence>
<dbReference type="CDD" id="cd01949">
    <property type="entry name" value="GGDEF"/>
    <property type="match status" value="1"/>
</dbReference>
<dbReference type="SMART" id="SM00091">
    <property type="entry name" value="PAS"/>
    <property type="match status" value="1"/>
</dbReference>
<dbReference type="Gene3D" id="3.30.450.220">
    <property type="entry name" value="LuxQ periplasmic domain, N-terminal subdomain"/>
    <property type="match status" value="1"/>
</dbReference>
<dbReference type="PROSITE" id="PS50113">
    <property type="entry name" value="PAC"/>
    <property type="match status" value="1"/>
</dbReference>
<name>A0A364NLM1_9GAMM</name>
<evidence type="ECO:0000256" key="6">
    <source>
        <dbReference type="ARBA" id="ARBA00022777"/>
    </source>
</evidence>
<dbReference type="SMART" id="SM00052">
    <property type="entry name" value="EAL"/>
    <property type="match status" value="1"/>
</dbReference>
<dbReference type="PROSITE" id="PS51257">
    <property type="entry name" value="PROKAR_LIPOPROTEIN"/>
    <property type="match status" value="1"/>
</dbReference>
<dbReference type="GO" id="GO:0005886">
    <property type="term" value="C:plasma membrane"/>
    <property type="evidence" value="ECO:0007669"/>
    <property type="project" value="UniProtKB-SubCell"/>
</dbReference>
<evidence type="ECO:0008006" key="16">
    <source>
        <dbReference type="Google" id="ProtNLM"/>
    </source>
</evidence>
<evidence type="ECO:0000256" key="9">
    <source>
        <dbReference type="SAM" id="Phobius"/>
    </source>
</evidence>
<dbReference type="InterPro" id="IPR029787">
    <property type="entry name" value="Nucleotide_cyclase"/>
</dbReference>
<dbReference type="PROSITE" id="PS50883">
    <property type="entry name" value="EAL"/>
    <property type="match status" value="1"/>
</dbReference>
<comment type="caution">
    <text evidence="14">The sequence shown here is derived from an EMBL/GenBank/DDBJ whole genome shotgun (WGS) entry which is preliminary data.</text>
</comment>
<dbReference type="PANTHER" id="PTHR44757:SF2">
    <property type="entry name" value="BIOFILM ARCHITECTURE MAINTENANCE PROTEIN MBAA"/>
    <property type="match status" value="1"/>
</dbReference>
<evidence type="ECO:0000259" key="13">
    <source>
        <dbReference type="PROSITE" id="PS50887"/>
    </source>
</evidence>
<evidence type="ECO:0000313" key="15">
    <source>
        <dbReference type="Proteomes" id="UP000250744"/>
    </source>
</evidence>
<evidence type="ECO:0000256" key="3">
    <source>
        <dbReference type="ARBA" id="ARBA00022553"/>
    </source>
</evidence>
<dbReference type="InterPro" id="IPR035919">
    <property type="entry name" value="EAL_sf"/>
</dbReference>
<keyword evidence="7" id="KW-0067">ATP-binding</keyword>
<keyword evidence="2" id="KW-0997">Cell inner membrane</keyword>
<dbReference type="CDD" id="cd00130">
    <property type="entry name" value="PAS"/>
    <property type="match status" value="1"/>
</dbReference>
<evidence type="ECO:0000256" key="2">
    <source>
        <dbReference type="ARBA" id="ARBA00022519"/>
    </source>
</evidence>
<dbReference type="SUPFAM" id="SSF55785">
    <property type="entry name" value="PYP-like sensor domain (PAS domain)"/>
    <property type="match status" value="1"/>
</dbReference>
<keyword evidence="5" id="KW-0547">Nucleotide-binding</keyword>
<evidence type="ECO:0000259" key="12">
    <source>
        <dbReference type="PROSITE" id="PS50883"/>
    </source>
</evidence>
<dbReference type="InterPro" id="IPR035965">
    <property type="entry name" value="PAS-like_dom_sf"/>
</dbReference>
<evidence type="ECO:0000256" key="5">
    <source>
        <dbReference type="ARBA" id="ARBA00022741"/>
    </source>
</evidence>
<dbReference type="InterPro" id="IPR000700">
    <property type="entry name" value="PAS-assoc_C"/>
</dbReference>
<keyword evidence="8" id="KW-0902">Two-component regulatory system</keyword>
<dbReference type="CDD" id="cd01948">
    <property type="entry name" value="EAL"/>
    <property type="match status" value="1"/>
</dbReference>
<dbReference type="InterPro" id="IPR029151">
    <property type="entry name" value="Sensor-like_sf"/>
</dbReference>
<dbReference type="InterPro" id="IPR000160">
    <property type="entry name" value="GGDEF_dom"/>
</dbReference>
<dbReference type="Gene3D" id="3.20.20.450">
    <property type="entry name" value="EAL domain"/>
    <property type="match status" value="1"/>
</dbReference>
<feature type="domain" description="EAL" evidence="12">
    <location>
        <begin position="704"/>
        <end position="954"/>
    </location>
</feature>
<keyword evidence="9" id="KW-0812">Transmembrane</keyword>
<dbReference type="InterPro" id="IPR043056">
    <property type="entry name" value="LuxQ-periplasm_N"/>
</dbReference>
<dbReference type="PANTHER" id="PTHR44757">
    <property type="entry name" value="DIGUANYLATE CYCLASE DGCP"/>
    <property type="match status" value="1"/>
</dbReference>